<dbReference type="Proteomes" id="UP001172386">
    <property type="component" value="Unassembled WGS sequence"/>
</dbReference>
<evidence type="ECO:0000313" key="2">
    <source>
        <dbReference type="Proteomes" id="UP001172386"/>
    </source>
</evidence>
<comment type="caution">
    <text evidence="1">The sequence shown here is derived from an EMBL/GenBank/DDBJ whole genome shotgun (WGS) entry which is preliminary data.</text>
</comment>
<proteinExistence type="predicted"/>
<sequence length="362" mass="39786">MKTSFTKALWLLSIVSSAQSQSLLDAISNFTQLSNFTTLLRNNPGLAGALLTSNASSLTTKSTVLVPDNSAFTKLSVLYNVSMGNLSVERLEPYLQYHLLVGTVLSQNLSAPEGITVPTFLTGPTFNNRSAGESLGSTGADGDVHNGQVVFLQAKNSGTTASGKTRFDVRQLQNPTVNAQGGLGHQINLTALDHPWDGGYFQIVDKFLSLPLNCTESIRRWNMTKFRSSLNRTGLGAPLDITQNVTCFTPNDQAFLRAGDPQVTANITDLERLVKFHTVVEPLYSNFLRDGQTFTTFSNETIRITIRGADIFVNDAKIINKNVISEHNIDRNPNRHIYKIHRPPGFSFRDLISSTNVNNLKH</sequence>
<organism evidence="1 2">
    <name type="scientific">Neophaeococcomyces mojaviensis</name>
    <dbReference type="NCBI Taxonomy" id="3383035"/>
    <lineage>
        <taxon>Eukaryota</taxon>
        <taxon>Fungi</taxon>
        <taxon>Dikarya</taxon>
        <taxon>Ascomycota</taxon>
        <taxon>Pezizomycotina</taxon>
        <taxon>Eurotiomycetes</taxon>
        <taxon>Chaetothyriomycetidae</taxon>
        <taxon>Chaetothyriales</taxon>
        <taxon>Chaetothyriales incertae sedis</taxon>
        <taxon>Neophaeococcomyces</taxon>
    </lineage>
</organism>
<evidence type="ECO:0000313" key="1">
    <source>
        <dbReference type="EMBL" id="KAJ9650989.1"/>
    </source>
</evidence>
<name>A0ACC2ZTW2_9EURO</name>
<reference evidence="1" key="1">
    <citation type="submission" date="2022-10" db="EMBL/GenBank/DDBJ databases">
        <title>Culturing micro-colonial fungi from biological soil crusts in the Mojave desert and describing Neophaeococcomyces mojavensis, and introducing the new genera and species Taxawa tesnikishii.</title>
        <authorList>
            <person name="Kurbessoian T."/>
            <person name="Stajich J.E."/>
        </authorList>
    </citation>
    <scope>NUCLEOTIDE SEQUENCE</scope>
    <source>
        <strain evidence="1">JES_112</strain>
    </source>
</reference>
<keyword evidence="2" id="KW-1185">Reference proteome</keyword>
<dbReference type="EMBL" id="JAPDRQ010000290">
    <property type="protein sequence ID" value="KAJ9650989.1"/>
    <property type="molecule type" value="Genomic_DNA"/>
</dbReference>
<accession>A0ACC2ZTW2</accession>
<gene>
    <name evidence="1" type="ORF">H2198_009704</name>
</gene>
<protein>
    <submittedName>
        <fullName evidence="1">Uncharacterized protein</fullName>
    </submittedName>
</protein>